<proteinExistence type="predicted"/>
<feature type="transmembrane region" description="Helical" evidence="1">
    <location>
        <begin position="103"/>
        <end position="119"/>
    </location>
</feature>
<keyword evidence="1" id="KW-0812">Transmembrane</keyword>
<keyword evidence="3" id="KW-1185">Reference proteome</keyword>
<keyword evidence="1" id="KW-0472">Membrane</keyword>
<protein>
    <submittedName>
        <fullName evidence="2">Uncharacterized protein</fullName>
    </submittedName>
</protein>
<evidence type="ECO:0000313" key="2">
    <source>
        <dbReference type="EMBL" id="QVY62575.1"/>
    </source>
</evidence>
<dbReference type="EMBL" id="CP071709">
    <property type="protein sequence ID" value="QVY62575.1"/>
    <property type="molecule type" value="Genomic_DNA"/>
</dbReference>
<organism evidence="2 3">
    <name type="scientific">Cytobacillus gottheilii</name>
    <dbReference type="NCBI Taxonomy" id="859144"/>
    <lineage>
        <taxon>Bacteria</taxon>
        <taxon>Bacillati</taxon>
        <taxon>Bacillota</taxon>
        <taxon>Bacilli</taxon>
        <taxon>Bacillales</taxon>
        <taxon>Bacillaceae</taxon>
        <taxon>Cytobacillus</taxon>
    </lineage>
</organism>
<evidence type="ECO:0000313" key="3">
    <source>
        <dbReference type="Proteomes" id="UP000679247"/>
    </source>
</evidence>
<dbReference type="RefSeq" id="WP_214478019.1">
    <property type="nucleotide sequence ID" value="NZ_CANKUS010000036.1"/>
</dbReference>
<gene>
    <name evidence="2" type="ORF">J1899_05770</name>
</gene>
<dbReference type="NCBIfam" id="NF041644">
    <property type="entry name" value="CBO0543_fam"/>
    <property type="match status" value="1"/>
</dbReference>
<feature type="transmembrane region" description="Helical" evidence="1">
    <location>
        <begin position="34"/>
        <end position="57"/>
    </location>
</feature>
<dbReference type="InterPro" id="IPR048147">
    <property type="entry name" value="CBO0543-like"/>
</dbReference>
<sequence>MISPSKHTKELINEQYESIDDAHSALTEIWMEEILFSFGWLTTLVLTVLPWVVWFIFRNKDSSARLLLGGLWAMLISSWLDYVGVTLGLWRYYNKLIPLIPDYIAWDFALMPVTIMFFYKSNLKQALILKD</sequence>
<keyword evidence="1" id="KW-1133">Transmembrane helix</keyword>
<accession>A0ABX8FF00</accession>
<dbReference type="Proteomes" id="UP000679247">
    <property type="component" value="Chromosome"/>
</dbReference>
<evidence type="ECO:0000256" key="1">
    <source>
        <dbReference type="SAM" id="Phobius"/>
    </source>
</evidence>
<feature type="transmembrane region" description="Helical" evidence="1">
    <location>
        <begin position="64"/>
        <end position="83"/>
    </location>
</feature>
<reference evidence="2 3" key="1">
    <citation type="submission" date="2021-03" db="EMBL/GenBank/DDBJ databases">
        <title>The first data on the complete genome of the tetrodotoxin-producing bacterium.</title>
        <authorList>
            <person name="Melnikova D.I."/>
            <person name="Nijland R."/>
            <person name="Magarlamov T.Y."/>
        </authorList>
    </citation>
    <scope>NUCLEOTIDE SEQUENCE [LARGE SCALE GENOMIC DNA]</scope>
    <source>
        <strain evidence="2 3">1839</strain>
    </source>
</reference>
<name>A0ABX8FF00_9BACI</name>